<evidence type="ECO:0000313" key="2">
    <source>
        <dbReference type="Proteomes" id="UP000314251"/>
    </source>
</evidence>
<dbReference type="Gene3D" id="1.25.40.10">
    <property type="entry name" value="Tetratricopeptide repeat domain"/>
    <property type="match status" value="1"/>
</dbReference>
<evidence type="ECO:0000313" key="1">
    <source>
        <dbReference type="EMBL" id="KAB8171018.1"/>
    </source>
</evidence>
<sequence length="438" mass="47793">MTYRSPAALPPSVLERSDVRDALSRHDFGKVFALARKWGGISFLKIADACDISPERVGKLAKGTGTITSYRKIAVIADALRIPGSLIGLAPRPWEGGRLDSAPSSCSNDAGEAEDEAVRRRKFIAASVVAAGIPATFPFSAGGRIGATTVERLRERTARLRRLDDFLGGADTYPIYLGEFEATTSLLKKSSYNEVVGRALLSLSAEQAQQAGWAAFDAGRHPEAERLYRTAHHMAIQAEDQALMCNSLAFLAYQQVSTERSGVELASASCERMGREVPATVRALLLERRAWAHARAGETKETERALAEGEAELIRSSETGAAPHWASWVDMREHQIMTGRCWTELGRPLRAVPALESALRTFSDTHARDKSLYLTWLAHAYFDAGEIEQAAVITGRSLQLANGVGSVRPRERVQTLVHRLEPHRALPEVATVLEEAVA</sequence>
<gene>
    <name evidence="1" type="ORF">FH607_001425</name>
</gene>
<dbReference type="InterPro" id="IPR011990">
    <property type="entry name" value="TPR-like_helical_dom_sf"/>
</dbReference>
<keyword evidence="2" id="KW-1185">Reference proteome</keyword>
<dbReference type="OrthoDB" id="3213425at2"/>
<dbReference type="RefSeq" id="WP_139665704.1">
    <property type="nucleotide sequence ID" value="NZ_VDLY02000001.1"/>
</dbReference>
<proteinExistence type="predicted"/>
<organism evidence="1 2">
    <name type="scientific">Streptomyces mimosae</name>
    <dbReference type="NCBI Taxonomy" id="2586635"/>
    <lineage>
        <taxon>Bacteria</taxon>
        <taxon>Bacillati</taxon>
        <taxon>Actinomycetota</taxon>
        <taxon>Actinomycetes</taxon>
        <taxon>Kitasatosporales</taxon>
        <taxon>Streptomycetaceae</taxon>
        <taxon>Streptomyces</taxon>
    </lineage>
</organism>
<protein>
    <submittedName>
        <fullName evidence="1">XRE family transcriptional regulator</fullName>
    </submittedName>
</protein>
<dbReference type="SUPFAM" id="SSF48452">
    <property type="entry name" value="TPR-like"/>
    <property type="match status" value="1"/>
</dbReference>
<dbReference type="Proteomes" id="UP000314251">
    <property type="component" value="Unassembled WGS sequence"/>
</dbReference>
<dbReference type="AlphaFoldDB" id="A0A5N6ATI1"/>
<accession>A0A5N6ATI1</accession>
<comment type="caution">
    <text evidence="1">The sequence shown here is derived from an EMBL/GenBank/DDBJ whole genome shotgun (WGS) entry which is preliminary data.</text>
</comment>
<dbReference type="EMBL" id="VDLY02000001">
    <property type="protein sequence ID" value="KAB8171018.1"/>
    <property type="molecule type" value="Genomic_DNA"/>
</dbReference>
<reference evidence="1" key="1">
    <citation type="submission" date="2019-10" db="EMBL/GenBank/DDBJ databases">
        <title>Nonomuraea sp. nov., isolated from Phyllanthus amarus.</title>
        <authorList>
            <person name="Klykleung N."/>
            <person name="Tanasupawat S."/>
        </authorList>
    </citation>
    <scope>NUCLEOTIDE SEQUENCE [LARGE SCALE GENOMIC DNA]</scope>
    <source>
        <strain evidence="1">3MP-10</strain>
    </source>
</reference>
<name>A0A5N6ATI1_9ACTN</name>